<keyword evidence="2" id="KW-1185">Reference proteome</keyword>
<comment type="caution">
    <text evidence="1">The sequence shown here is derived from an EMBL/GenBank/DDBJ whole genome shotgun (WGS) entry which is preliminary data.</text>
</comment>
<proteinExistence type="predicted"/>
<evidence type="ECO:0000313" key="2">
    <source>
        <dbReference type="Proteomes" id="UP001140096"/>
    </source>
</evidence>
<dbReference type="Proteomes" id="UP001140096">
    <property type="component" value="Unassembled WGS sequence"/>
</dbReference>
<sequence>MTAPARPPSWWTASLATVLQLAVFASILLFAFNSLAVSSTSGSILGRDVSVSNRLSNPSELVPSELIFDVERALGDLEKITRTPHSLNDPRSIGVRDYLRSTIEAIISGSNATFSDPVTNGTVAEFQSKRWLVYWEDSSLIIRVPGTGNHTEALLVQAHYDAVPMSHGVYDDGVGVVVCLELLRNLIQHPVRHPVLINIDWGEESGLFGAILFARFHRWAEDVRAYINLEAGGVGGRAMLFRASHPALLTAYKQAVQRPCASLVGNNAFKLGIVKSDTDYSIYTTRYGIPGLDLAFTDNRNLYHTPRDNIQKATAESVLSMGVATLSTARKISDSIVTLPSLPRSPHLPAYLLTANDLQAGYIKQRAASVVKDAVFYDVLSRFMVVRSYTAEMWLNIATGLAGIAIVVALQYPFLRPLPVSHVPAHASTLDLGSSRPMDRLVLQLGRGGFFGSLLEGLVQLFKSYLLGLAGSLLFTGLLVSMAMPRLAYTHLFLLLILLFSATALSVTYGLSAWVCRSRLADIHTIVWHSWCVMCCLVLLILVAPLNAVEIGIFYRDLFYAWASIAAAVFTSLMDPNTYLYALWRKQVDRLAPRLLRSNADDDDDDREGLLRRDSSSNNDGAGSDGDSINRGERHIDQIQCLADNHPLVIGIMYLFAGLRALFGVFLPLLLGMDTMFRQLIVLKDHLPDGSPPFVCITIAALDIATFIMFLAPYIVSAISDVDSFWPTHYLGLVVAPLVQRLYSMWARDTPVHRLSSRRPRSQISLHTNYARDRDSVDVDSVHSVSRGEVAGHSTEYDSGERIIVLDSGRRASSHVDPVADREESDDDDELGRCSIHLDAAKSGETPKIVGRRMVYVWAG</sequence>
<protein>
    <submittedName>
        <fullName evidence="1">Uncharacterized protein</fullName>
    </submittedName>
</protein>
<evidence type="ECO:0000313" key="1">
    <source>
        <dbReference type="EMBL" id="KAJ2806378.1"/>
    </source>
</evidence>
<name>A0ACC1LDA3_9FUNG</name>
<gene>
    <name evidence="1" type="ORF">H4S07_003818</name>
</gene>
<accession>A0ACC1LDA3</accession>
<dbReference type="EMBL" id="JANBUP010001340">
    <property type="protein sequence ID" value="KAJ2806378.1"/>
    <property type="molecule type" value="Genomic_DNA"/>
</dbReference>
<feature type="non-terminal residue" evidence="1">
    <location>
        <position position="860"/>
    </location>
</feature>
<organism evidence="1 2">
    <name type="scientific">Coemansia furcata</name>
    <dbReference type="NCBI Taxonomy" id="417177"/>
    <lineage>
        <taxon>Eukaryota</taxon>
        <taxon>Fungi</taxon>
        <taxon>Fungi incertae sedis</taxon>
        <taxon>Zoopagomycota</taxon>
        <taxon>Kickxellomycotina</taxon>
        <taxon>Kickxellomycetes</taxon>
        <taxon>Kickxellales</taxon>
        <taxon>Kickxellaceae</taxon>
        <taxon>Coemansia</taxon>
    </lineage>
</organism>
<reference evidence="1" key="1">
    <citation type="submission" date="2022-07" db="EMBL/GenBank/DDBJ databases">
        <title>Phylogenomic reconstructions and comparative analyses of Kickxellomycotina fungi.</title>
        <authorList>
            <person name="Reynolds N.K."/>
            <person name="Stajich J.E."/>
            <person name="Barry K."/>
            <person name="Grigoriev I.V."/>
            <person name="Crous P."/>
            <person name="Smith M.E."/>
        </authorList>
    </citation>
    <scope>NUCLEOTIDE SEQUENCE</scope>
    <source>
        <strain evidence="1">CBS 102833</strain>
    </source>
</reference>